<evidence type="ECO:0000313" key="3">
    <source>
        <dbReference type="Proteomes" id="UP001558652"/>
    </source>
</evidence>
<feature type="transmembrane region" description="Helical" evidence="1">
    <location>
        <begin position="75"/>
        <end position="96"/>
    </location>
</feature>
<sequence>MASKPRNMFQKNKTQETTENVHVVHQGCFPNGMRPPLEWTRARPLILRVCSDSPMKEPTECSNVKRRPWNGHGRADTLLIGTLGVLMGNVWVVGIFSRGSRAMSYDPTSTAEDGYYQNQVPINKLRAKGGDRSK</sequence>
<keyword evidence="3" id="KW-1185">Reference proteome</keyword>
<evidence type="ECO:0000256" key="1">
    <source>
        <dbReference type="SAM" id="Phobius"/>
    </source>
</evidence>
<dbReference type="AlphaFoldDB" id="A0ABD0YDI9"/>
<evidence type="ECO:0000313" key="2">
    <source>
        <dbReference type="EMBL" id="KAL1129365.1"/>
    </source>
</evidence>
<gene>
    <name evidence="2" type="ORF">AAG570_013892</name>
</gene>
<keyword evidence="1" id="KW-0472">Membrane</keyword>
<accession>A0ABD0YDI9</accession>
<proteinExistence type="predicted"/>
<organism evidence="2 3">
    <name type="scientific">Ranatra chinensis</name>
    <dbReference type="NCBI Taxonomy" id="642074"/>
    <lineage>
        <taxon>Eukaryota</taxon>
        <taxon>Metazoa</taxon>
        <taxon>Ecdysozoa</taxon>
        <taxon>Arthropoda</taxon>
        <taxon>Hexapoda</taxon>
        <taxon>Insecta</taxon>
        <taxon>Pterygota</taxon>
        <taxon>Neoptera</taxon>
        <taxon>Paraneoptera</taxon>
        <taxon>Hemiptera</taxon>
        <taxon>Heteroptera</taxon>
        <taxon>Panheteroptera</taxon>
        <taxon>Nepomorpha</taxon>
        <taxon>Nepidae</taxon>
        <taxon>Ranatrinae</taxon>
        <taxon>Ranatra</taxon>
    </lineage>
</organism>
<keyword evidence="1" id="KW-1133">Transmembrane helix</keyword>
<keyword evidence="1" id="KW-0812">Transmembrane</keyword>
<dbReference type="EMBL" id="JBFDAA010000009">
    <property type="protein sequence ID" value="KAL1129365.1"/>
    <property type="molecule type" value="Genomic_DNA"/>
</dbReference>
<reference evidence="2 3" key="1">
    <citation type="submission" date="2024-07" db="EMBL/GenBank/DDBJ databases">
        <title>Chromosome-level genome assembly of the water stick insect Ranatra chinensis (Heteroptera: Nepidae).</title>
        <authorList>
            <person name="Liu X."/>
        </authorList>
    </citation>
    <scope>NUCLEOTIDE SEQUENCE [LARGE SCALE GENOMIC DNA]</scope>
    <source>
        <strain evidence="2">Cailab_2021Rc</strain>
        <tissue evidence="2">Muscle</tissue>
    </source>
</reference>
<dbReference type="Proteomes" id="UP001558652">
    <property type="component" value="Unassembled WGS sequence"/>
</dbReference>
<comment type="caution">
    <text evidence="2">The sequence shown here is derived from an EMBL/GenBank/DDBJ whole genome shotgun (WGS) entry which is preliminary data.</text>
</comment>
<protein>
    <submittedName>
        <fullName evidence="2">Uncharacterized protein</fullName>
    </submittedName>
</protein>
<name>A0ABD0YDI9_9HEMI</name>